<dbReference type="WBParaSite" id="Hba_04247">
    <property type="protein sequence ID" value="Hba_04247"/>
    <property type="gene ID" value="Hba_04247"/>
</dbReference>
<evidence type="ECO:0000313" key="1">
    <source>
        <dbReference type="Proteomes" id="UP000095283"/>
    </source>
</evidence>
<sequence>MGKYQDNNSDIIYIYIYIQDKLAYMTWHFAMQMQMCYLKLP</sequence>
<dbReference type="AlphaFoldDB" id="A0A1I7WGX8"/>
<keyword evidence="1" id="KW-1185">Reference proteome</keyword>
<reference evidence="2" key="1">
    <citation type="submission" date="2016-11" db="UniProtKB">
        <authorList>
            <consortium name="WormBaseParasite"/>
        </authorList>
    </citation>
    <scope>IDENTIFICATION</scope>
</reference>
<name>A0A1I7WGX8_HETBA</name>
<dbReference type="Proteomes" id="UP000095283">
    <property type="component" value="Unplaced"/>
</dbReference>
<proteinExistence type="predicted"/>
<accession>A0A1I7WGX8</accession>
<evidence type="ECO:0000313" key="2">
    <source>
        <dbReference type="WBParaSite" id="Hba_04247"/>
    </source>
</evidence>
<organism evidence="1 2">
    <name type="scientific">Heterorhabditis bacteriophora</name>
    <name type="common">Entomopathogenic nematode worm</name>
    <dbReference type="NCBI Taxonomy" id="37862"/>
    <lineage>
        <taxon>Eukaryota</taxon>
        <taxon>Metazoa</taxon>
        <taxon>Ecdysozoa</taxon>
        <taxon>Nematoda</taxon>
        <taxon>Chromadorea</taxon>
        <taxon>Rhabditida</taxon>
        <taxon>Rhabditina</taxon>
        <taxon>Rhabditomorpha</taxon>
        <taxon>Strongyloidea</taxon>
        <taxon>Heterorhabditidae</taxon>
        <taxon>Heterorhabditis</taxon>
    </lineage>
</organism>
<protein>
    <submittedName>
        <fullName evidence="2">Uncharacterized protein</fullName>
    </submittedName>
</protein>